<sequence length="344" mass="38208">MKLTPLGNTGIQVPSIVFGTSALGNLFTALKPSEKEAIVKESIRYTQPQTFFDSAGKYGAGLALESLGNALNALDVPKDQVVVSNKLGWVRTPLVGDEPQFEKGVWRDLKHDAVQKISYDGILECFEEGNELLQGYSTQLASVHDPDEYLAKATTAEEEKALFEDILEAYRALEDLKKKGLVKGIGVGAKDWKVIPRIYEHIKLDWVMFANSMTIISHPKELLQFMKKLSDDGVGILNSAVFQSGFLVGGDYYDYQLIKPDSPENKARFEWRERFFALCKEFEIPPAHACVQFGLSAPGVACVALSTSEPAKVKRNVEATEKALPAEFWAEMHNRGLLKEYSPL</sequence>
<proteinExistence type="predicted"/>
<dbReference type="InterPro" id="IPR023210">
    <property type="entry name" value="NADP_OxRdtase_dom"/>
</dbReference>
<dbReference type="Pfam" id="PF00248">
    <property type="entry name" value="Aldo_ket_red"/>
    <property type="match status" value="1"/>
</dbReference>
<reference evidence="2 3" key="1">
    <citation type="submission" date="2019-06" db="EMBL/GenBank/DDBJ databases">
        <title>Echinicola alkalisoli sp. nov. isolated from saline soil.</title>
        <authorList>
            <person name="Sun J.-Q."/>
            <person name="Xu L."/>
        </authorList>
    </citation>
    <scope>NUCLEOTIDE SEQUENCE [LARGE SCALE GENOMIC DNA]</scope>
    <source>
        <strain evidence="2 3">LN3S3</strain>
    </source>
</reference>
<dbReference type="GO" id="GO:0016491">
    <property type="term" value="F:oxidoreductase activity"/>
    <property type="evidence" value="ECO:0007669"/>
    <property type="project" value="InterPro"/>
</dbReference>
<organism evidence="2 3">
    <name type="scientific">Echinicola soli</name>
    <dbReference type="NCBI Taxonomy" id="2591634"/>
    <lineage>
        <taxon>Bacteria</taxon>
        <taxon>Pseudomonadati</taxon>
        <taxon>Bacteroidota</taxon>
        <taxon>Cytophagia</taxon>
        <taxon>Cytophagales</taxon>
        <taxon>Cyclobacteriaceae</taxon>
        <taxon>Echinicola</taxon>
    </lineage>
</organism>
<dbReference type="RefSeq" id="WP_141613178.1">
    <property type="nucleotide sequence ID" value="NZ_CP041253.1"/>
</dbReference>
<dbReference type="CDD" id="cd19152">
    <property type="entry name" value="AKR_AKR15A"/>
    <property type="match status" value="1"/>
</dbReference>
<gene>
    <name evidence="2" type="ORF">FKX85_02190</name>
</gene>
<dbReference type="EMBL" id="CP041253">
    <property type="protein sequence ID" value="QDH77914.1"/>
    <property type="molecule type" value="Genomic_DNA"/>
</dbReference>
<feature type="domain" description="NADP-dependent oxidoreductase" evidence="1">
    <location>
        <begin position="16"/>
        <end position="332"/>
    </location>
</feature>
<dbReference type="SUPFAM" id="SSF51430">
    <property type="entry name" value="NAD(P)-linked oxidoreductase"/>
    <property type="match status" value="1"/>
</dbReference>
<dbReference type="PANTHER" id="PTHR42686:SF1">
    <property type="entry name" value="GH17980P-RELATED"/>
    <property type="match status" value="1"/>
</dbReference>
<dbReference type="OrthoDB" id="9773828at2"/>
<dbReference type="InterPro" id="IPR020471">
    <property type="entry name" value="AKR"/>
</dbReference>
<dbReference type="GO" id="GO:0005829">
    <property type="term" value="C:cytosol"/>
    <property type="evidence" value="ECO:0007669"/>
    <property type="project" value="TreeGrafter"/>
</dbReference>
<dbReference type="InterPro" id="IPR036812">
    <property type="entry name" value="NAD(P)_OxRdtase_dom_sf"/>
</dbReference>
<name>A0A514CE41_9BACT</name>
<accession>A0A514CE41</accession>
<evidence type="ECO:0000259" key="1">
    <source>
        <dbReference type="Pfam" id="PF00248"/>
    </source>
</evidence>
<dbReference type="Proteomes" id="UP000316614">
    <property type="component" value="Chromosome"/>
</dbReference>
<dbReference type="KEGG" id="echi:FKX85_02190"/>
<dbReference type="Gene3D" id="3.20.20.100">
    <property type="entry name" value="NADP-dependent oxidoreductase domain"/>
    <property type="match status" value="1"/>
</dbReference>
<evidence type="ECO:0000313" key="2">
    <source>
        <dbReference type="EMBL" id="QDH77914.1"/>
    </source>
</evidence>
<protein>
    <submittedName>
        <fullName evidence="2">Aldo/keto reductase</fullName>
    </submittedName>
</protein>
<dbReference type="PANTHER" id="PTHR42686">
    <property type="entry name" value="GH17980P-RELATED"/>
    <property type="match status" value="1"/>
</dbReference>
<dbReference type="AlphaFoldDB" id="A0A514CE41"/>
<evidence type="ECO:0000313" key="3">
    <source>
        <dbReference type="Proteomes" id="UP000316614"/>
    </source>
</evidence>
<keyword evidence="3" id="KW-1185">Reference proteome</keyword>